<dbReference type="InterPro" id="IPR040364">
    <property type="entry name" value="TTC21A/TTC21B"/>
</dbReference>
<keyword evidence="3" id="KW-1185">Reference proteome</keyword>
<sequence>MRFDTWKAVEVTNAFLGALYALKWAHSSAFNPDHQSLVEIDSEISTISRNEKTSSASFASAAEVLYFNGELNKAKQLLDTALRTEKKTRNIIVSWVGSIWLWVETKNQHRNCSRRPRRWVFRTGWYIGRCRLLEGHHSGGEMAVVAKELTITSYQFVPGYIERCKAALLMREWAVAMESLENSEVNDSSNPYIELFRTTHAICFAGYNGSLTSSLKTLQRSLEENEAANHALWAKVAGILTRISAKDRNVLIFAKFVEFSAKK</sequence>
<name>A0A8S1HR13_9PELO</name>
<proteinExistence type="predicted"/>
<gene>
    <name evidence="2" type="ORF">CAUJ_LOCUS13706</name>
</gene>
<dbReference type="GO" id="GO:0035721">
    <property type="term" value="P:intraciliary retrograde transport"/>
    <property type="evidence" value="ECO:0007669"/>
    <property type="project" value="TreeGrafter"/>
</dbReference>
<dbReference type="EMBL" id="CAJGYM010000105">
    <property type="protein sequence ID" value="CAD6197799.1"/>
    <property type="molecule type" value="Genomic_DNA"/>
</dbReference>
<dbReference type="Pfam" id="PF25062">
    <property type="entry name" value="ARM_TT21_N"/>
    <property type="match status" value="1"/>
</dbReference>
<reference evidence="2" key="1">
    <citation type="submission" date="2020-10" db="EMBL/GenBank/DDBJ databases">
        <authorList>
            <person name="Kikuchi T."/>
        </authorList>
    </citation>
    <scope>NUCLEOTIDE SEQUENCE</scope>
    <source>
        <strain evidence="2">NKZ352</strain>
    </source>
</reference>
<dbReference type="AlphaFoldDB" id="A0A8S1HR13"/>
<dbReference type="GO" id="GO:0030991">
    <property type="term" value="C:intraciliary transport particle A"/>
    <property type="evidence" value="ECO:0007669"/>
    <property type="project" value="TreeGrafter"/>
</dbReference>
<dbReference type="OrthoDB" id="10259630at2759"/>
<accession>A0A8S1HR13</accession>
<feature type="domain" description="Tetratricopeptide repeat protein 21A/21B N-terminal ARM repeat" evidence="1">
    <location>
        <begin position="16"/>
        <end position="175"/>
    </location>
</feature>
<organism evidence="2 3">
    <name type="scientific">Caenorhabditis auriculariae</name>
    <dbReference type="NCBI Taxonomy" id="2777116"/>
    <lineage>
        <taxon>Eukaryota</taxon>
        <taxon>Metazoa</taxon>
        <taxon>Ecdysozoa</taxon>
        <taxon>Nematoda</taxon>
        <taxon>Chromadorea</taxon>
        <taxon>Rhabditida</taxon>
        <taxon>Rhabditina</taxon>
        <taxon>Rhabditomorpha</taxon>
        <taxon>Rhabditoidea</taxon>
        <taxon>Rhabditidae</taxon>
        <taxon>Peloderinae</taxon>
        <taxon>Caenorhabditis</taxon>
    </lineage>
</organism>
<dbReference type="GO" id="GO:0005929">
    <property type="term" value="C:cilium"/>
    <property type="evidence" value="ECO:0007669"/>
    <property type="project" value="GOC"/>
</dbReference>
<dbReference type="GO" id="GO:0061512">
    <property type="term" value="P:protein localization to cilium"/>
    <property type="evidence" value="ECO:0007669"/>
    <property type="project" value="TreeGrafter"/>
</dbReference>
<dbReference type="Proteomes" id="UP000835052">
    <property type="component" value="Unassembled WGS sequence"/>
</dbReference>
<comment type="caution">
    <text evidence="2">The sequence shown here is derived from an EMBL/GenBank/DDBJ whole genome shotgun (WGS) entry which is preliminary data.</text>
</comment>
<evidence type="ECO:0000259" key="1">
    <source>
        <dbReference type="Pfam" id="PF25062"/>
    </source>
</evidence>
<protein>
    <recommendedName>
        <fullName evidence="1">Tetratricopeptide repeat protein 21A/21B N-terminal ARM repeat domain-containing protein</fullName>
    </recommendedName>
</protein>
<dbReference type="InterPro" id="IPR056833">
    <property type="entry name" value="ARM_TT21_N"/>
</dbReference>
<evidence type="ECO:0000313" key="2">
    <source>
        <dbReference type="EMBL" id="CAD6197799.1"/>
    </source>
</evidence>
<evidence type="ECO:0000313" key="3">
    <source>
        <dbReference type="Proteomes" id="UP000835052"/>
    </source>
</evidence>
<dbReference type="PANTHER" id="PTHR14699">
    <property type="entry name" value="STI2 PROTEIN-RELATED"/>
    <property type="match status" value="1"/>
</dbReference>
<dbReference type="PANTHER" id="PTHR14699:SF0">
    <property type="entry name" value="TETRATRICOPEPTIDE REPEAT PROTEIN 21 HOMOLOG"/>
    <property type="match status" value="1"/>
</dbReference>